<evidence type="ECO:0000313" key="12">
    <source>
        <dbReference type="Proteomes" id="UP001165120"/>
    </source>
</evidence>
<dbReference type="AlphaFoldDB" id="A0A9W6T3F3"/>
<dbReference type="InterPro" id="IPR005996">
    <property type="entry name" value="Ribosomal_uL30_bac-type"/>
</dbReference>
<dbReference type="SUPFAM" id="SSF55129">
    <property type="entry name" value="Ribosomal protein L30p/L7e"/>
    <property type="match status" value="1"/>
</dbReference>
<feature type="compositionally biased region" description="Basic and acidic residues" evidence="9">
    <location>
        <begin position="70"/>
        <end position="82"/>
    </location>
</feature>
<dbReference type="PROSITE" id="PS00634">
    <property type="entry name" value="RIBOSOMAL_L30"/>
    <property type="match status" value="1"/>
</dbReference>
<evidence type="ECO:0000313" key="11">
    <source>
        <dbReference type="EMBL" id="GME73362.1"/>
    </source>
</evidence>
<proteinExistence type="inferred from homology"/>
<evidence type="ECO:0000256" key="8">
    <source>
        <dbReference type="RuleBase" id="RU003734"/>
    </source>
</evidence>
<evidence type="ECO:0000256" key="4">
    <source>
        <dbReference type="ARBA" id="ARBA00023128"/>
    </source>
</evidence>
<dbReference type="GO" id="GO:0015934">
    <property type="term" value="C:large ribosomal subunit"/>
    <property type="evidence" value="ECO:0007669"/>
    <property type="project" value="InterPro"/>
</dbReference>
<comment type="caution">
    <text evidence="11">The sequence shown here is derived from an EMBL/GenBank/DDBJ whole genome shotgun (WGS) entry which is preliminary data.</text>
</comment>
<dbReference type="GO" id="GO:0005739">
    <property type="term" value="C:mitochondrion"/>
    <property type="evidence" value="ECO:0007669"/>
    <property type="project" value="UniProtKB-SubCell"/>
</dbReference>
<keyword evidence="5 8" id="KW-0687">Ribonucleoprotein</keyword>
<dbReference type="NCBIfam" id="TIGR01308">
    <property type="entry name" value="rpmD_bact"/>
    <property type="match status" value="1"/>
</dbReference>
<keyword evidence="3 8" id="KW-0689">Ribosomal protein</keyword>
<protein>
    <recommendedName>
        <fullName evidence="6">Large ribosomal subunit protein uL30m</fullName>
    </recommendedName>
</protein>
<evidence type="ECO:0000256" key="9">
    <source>
        <dbReference type="SAM" id="MobiDB-lite"/>
    </source>
</evidence>
<evidence type="ECO:0000259" key="10">
    <source>
        <dbReference type="Pfam" id="PF00327"/>
    </source>
</evidence>
<keyword evidence="4" id="KW-0496">Mitochondrion</keyword>
<accession>A0A9W6T3F3</accession>
<evidence type="ECO:0000256" key="1">
    <source>
        <dbReference type="ARBA" id="ARBA00004173"/>
    </source>
</evidence>
<dbReference type="InterPro" id="IPR016082">
    <property type="entry name" value="Ribosomal_uL30_ferredoxin-like"/>
</dbReference>
<dbReference type="GO" id="GO:0006412">
    <property type="term" value="P:translation"/>
    <property type="evidence" value="ECO:0007669"/>
    <property type="project" value="InterPro"/>
</dbReference>
<organism evidence="11 12">
    <name type="scientific">Candida boidinii</name>
    <name type="common">Yeast</name>
    <dbReference type="NCBI Taxonomy" id="5477"/>
    <lineage>
        <taxon>Eukaryota</taxon>
        <taxon>Fungi</taxon>
        <taxon>Dikarya</taxon>
        <taxon>Ascomycota</taxon>
        <taxon>Saccharomycotina</taxon>
        <taxon>Pichiomycetes</taxon>
        <taxon>Pichiales</taxon>
        <taxon>Pichiaceae</taxon>
        <taxon>Ogataea</taxon>
        <taxon>Ogataea/Candida clade</taxon>
    </lineage>
</organism>
<dbReference type="InterPro" id="IPR018038">
    <property type="entry name" value="Ribosomal_uL30_CS"/>
</dbReference>
<evidence type="ECO:0000256" key="5">
    <source>
        <dbReference type="ARBA" id="ARBA00023274"/>
    </source>
</evidence>
<comment type="subcellular location">
    <subcellularLocation>
        <location evidence="1">Mitochondrion</location>
    </subcellularLocation>
</comment>
<feature type="domain" description="Large ribosomal subunit protein uL30-like ferredoxin-like fold" evidence="10">
    <location>
        <begin position="12"/>
        <end position="62"/>
    </location>
</feature>
<evidence type="ECO:0000256" key="6">
    <source>
        <dbReference type="ARBA" id="ARBA00035281"/>
    </source>
</evidence>
<dbReference type="GO" id="GO:0003735">
    <property type="term" value="F:structural constituent of ribosome"/>
    <property type="evidence" value="ECO:0007669"/>
    <property type="project" value="InterPro"/>
</dbReference>
<name>A0A9W6T3F3_CANBO</name>
<evidence type="ECO:0000256" key="3">
    <source>
        <dbReference type="ARBA" id="ARBA00022980"/>
    </source>
</evidence>
<dbReference type="FunFam" id="3.30.1390.20:FF:000010">
    <property type="entry name" value="Large subunit ribosomal protein L30"/>
    <property type="match status" value="1"/>
</dbReference>
<keyword evidence="12" id="KW-1185">Reference proteome</keyword>
<dbReference type="PANTHER" id="PTHR15892">
    <property type="entry name" value="MITOCHONDRIAL RIBOSOMAL PROTEIN L30"/>
    <property type="match status" value="1"/>
</dbReference>
<feature type="region of interest" description="Disordered" evidence="9">
    <location>
        <begin position="69"/>
        <end position="92"/>
    </location>
</feature>
<comment type="similarity">
    <text evidence="2 8">Belongs to the universal ribosomal protein uL30 family.</text>
</comment>
<dbReference type="Gene3D" id="3.30.1390.20">
    <property type="entry name" value="Ribosomal protein L30, ferredoxin-like fold domain"/>
    <property type="match status" value="1"/>
</dbReference>
<sequence length="92" mass="10562">MSSVAAKVPKFFKVTQLRSSIALPEKKQDTLRRLGLHRRHQTVYHKITPQQAGMIATVKELVQVELTEESQTKDEMRIERKSNPGFTVESKN</sequence>
<dbReference type="PANTHER" id="PTHR15892:SF2">
    <property type="entry name" value="LARGE RIBOSOMAL SUBUNIT PROTEIN UL30M"/>
    <property type="match status" value="1"/>
</dbReference>
<dbReference type="EMBL" id="BSXN01001509">
    <property type="protein sequence ID" value="GME73362.1"/>
    <property type="molecule type" value="Genomic_DNA"/>
</dbReference>
<dbReference type="InterPro" id="IPR036919">
    <property type="entry name" value="Ribo_uL30_ferredoxin-like_sf"/>
</dbReference>
<dbReference type="CDD" id="cd01658">
    <property type="entry name" value="Ribosomal_L30"/>
    <property type="match status" value="1"/>
</dbReference>
<evidence type="ECO:0000256" key="7">
    <source>
        <dbReference type="ARBA" id="ARBA00037226"/>
    </source>
</evidence>
<comment type="function">
    <text evidence="7">Component of the mitochondrial ribosome (mitoribosome), a dedicated translation machinery responsible for the synthesis of mitochondrial genome-encoded proteins, including at least some of the essential transmembrane subunits of the mitochondrial respiratory chain. The mitoribosomes are attached to the mitochondrial inner membrane and translation products are cotranslationally integrated into the membrane.</text>
</comment>
<evidence type="ECO:0000256" key="2">
    <source>
        <dbReference type="ARBA" id="ARBA00007594"/>
    </source>
</evidence>
<gene>
    <name evidence="11" type="ORF">Cboi02_000401200</name>
</gene>
<dbReference type="Proteomes" id="UP001165120">
    <property type="component" value="Unassembled WGS sequence"/>
</dbReference>
<reference evidence="11" key="1">
    <citation type="submission" date="2023-04" db="EMBL/GenBank/DDBJ databases">
        <title>Candida boidinii NBRC 10035.</title>
        <authorList>
            <person name="Ichikawa N."/>
            <person name="Sato H."/>
            <person name="Tonouchi N."/>
        </authorList>
    </citation>
    <scope>NUCLEOTIDE SEQUENCE</scope>
    <source>
        <strain evidence="11">NBRC 10035</strain>
    </source>
</reference>
<dbReference type="Pfam" id="PF00327">
    <property type="entry name" value="Ribosomal_L30"/>
    <property type="match status" value="1"/>
</dbReference>